<evidence type="ECO:0000256" key="7">
    <source>
        <dbReference type="SAM" id="MobiDB-lite"/>
    </source>
</evidence>
<dbReference type="EMBL" id="VICB01000001">
    <property type="protein sequence ID" value="TQD44944.1"/>
    <property type="molecule type" value="Genomic_DNA"/>
</dbReference>
<feature type="transmembrane region" description="Helical" evidence="6">
    <location>
        <begin position="49"/>
        <end position="77"/>
    </location>
</feature>
<protein>
    <submittedName>
        <fullName evidence="9">ABC transporter permease subunit</fullName>
    </submittedName>
</protein>
<dbReference type="InterPro" id="IPR035906">
    <property type="entry name" value="MetI-like_sf"/>
</dbReference>
<evidence type="ECO:0000256" key="4">
    <source>
        <dbReference type="ARBA" id="ARBA00022989"/>
    </source>
</evidence>
<evidence type="ECO:0000256" key="6">
    <source>
        <dbReference type="RuleBase" id="RU363032"/>
    </source>
</evidence>
<dbReference type="AlphaFoldDB" id="A0A508A916"/>
<evidence type="ECO:0000259" key="8">
    <source>
        <dbReference type="PROSITE" id="PS50928"/>
    </source>
</evidence>
<sequence length="245" mass="25471">MSWVLANLPTIAGHLLAHLLQAVPAILAAFVLAIPIARLARAARPLRAVLVTGSSLLYAVPSLALFVILPIILATGIRDPFNVIVALTLYGLALLVPATADALDAVDGRVLDAATAMGMGRLRCFLTVELPLAGPAILTGLRVVTVSTISLTTVGAVLGVRSLGWLFTDGFQRGITAEIVTGLVATAVLALVLDGIILLLGRLCLPWTWKRAGAGQVLQTAGWPAQVPAAGGREDDGRENQEDEA</sequence>
<feature type="transmembrane region" description="Helical" evidence="6">
    <location>
        <begin position="124"/>
        <end position="143"/>
    </location>
</feature>
<dbReference type="Gene3D" id="1.10.3720.10">
    <property type="entry name" value="MetI-like"/>
    <property type="match status" value="1"/>
</dbReference>
<dbReference type="GO" id="GO:0055085">
    <property type="term" value="P:transmembrane transport"/>
    <property type="evidence" value="ECO:0007669"/>
    <property type="project" value="InterPro"/>
</dbReference>
<comment type="subcellular location">
    <subcellularLocation>
        <location evidence="6">Cell membrane</location>
        <topology evidence="6">Multi-pass membrane protein</topology>
    </subcellularLocation>
    <subcellularLocation>
        <location evidence="1">Membrane</location>
        <topology evidence="1">Multi-pass membrane protein</topology>
    </subcellularLocation>
</comment>
<dbReference type="Pfam" id="PF00528">
    <property type="entry name" value="BPD_transp_1"/>
    <property type="match status" value="1"/>
</dbReference>
<organism evidence="9 10">
    <name type="scientific">Actinomyces johnsonii</name>
    <dbReference type="NCBI Taxonomy" id="544581"/>
    <lineage>
        <taxon>Bacteria</taxon>
        <taxon>Bacillati</taxon>
        <taxon>Actinomycetota</taxon>
        <taxon>Actinomycetes</taxon>
        <taxon>Actinomycetales</taxon>
        <taxon>Actinomycetaceae</taxon>
        <taxon>Actinomyces</taxon>
    </lineage>
</organism>
<feature type="compositionally biased region" description="Basic and acidic residues" evidence="7">
    <location>
        <begin position="232"/>
        <end position="245"/>
    </location>
</feature>
<dbReference type="Proteomes" id="UP000319010">
    <property type="component" value="Unassembled WGS sequence"/>
</dbReference>
<dbReference type="PANTHER" id="PTHR30177:SF4">
    <property type="entry name" value="OSMOPROTECTANT IMPORT PERMEASE PROTEIN OSMW"/>
    <property type="match status" value="1"/>
</dbReference>
<accession>A0A508A916</accession>
<dbReference type="CDD" id="cd06261">
    <property type="entry name" value="TM_PBP2"/>
    <property type="match status" value="1"/>
</dbReference>
<dbReference type="InterPro" id="IPR000515">
    <property type="entry name" value="MetI-like"/>
</dbReference>
<feature type="domain" description="ABC transmembrane type-1" evidence="8">
    <location>
        <begin position="15"/>
        <end position="201"/>
    </location>
</feature>
<dbReference type="InterPro" id="IPR051204">
    <property type="entry name" value="ABC_transp_perm/SBD"/>
</dbReference>
<gene>
    <name evidence="9" type="ORF">FK256_00095</name>
</gene>
<keyword evidence="4 6" id="KW-1133">Transmembrane helix</keyword>
<dbReference type="SUPFAM" id="SSF161098">
    <property type="entry name" value="MetI-like"/>
    <property type="match status" value="1"/>
</dbReference>
<evidence type="ECO:0000313" key="9">
    <source>
        <dbReference type="EMBL" id="TQD44944.1"/>
    </source>
</evidence>
<dbReference type="GO" id="GO:0005886">
    <property type="term" value="C:plasma membrane"/>
    <property type="evidence" value="ECO:0007669"/>
    <property type="project" value="UniProtKB-SubCell"/>
</dbReference>
<comment type="caution">
    <text evidence="9">The sequence shown here is derived from an EMBL/GenBank/DDBJ whole genome shotgun (WGS) entry which is preliminary data.</text>
</comment>
<comment type="similarity">
    <text evidence="6">Belongs to the binding-protein-dependent transport system permease family.</text>
</comment>
<evidence type="ECO:0000256" key="1">
    <source>
        <dbReference type="ARBA" id="ARBA00004141"/>
    </source>
</evidence>
<proteinExistence type="inferred from homology"/>
<feature type="transmembrane region" description="Helical" evidence="6">
    <location>
        <begin position="15"/>
        <end position="37"/>
    </location>
</feature>
<feature type="region of interest" description="Disordered" evidence="7">
    <location>
        <begin position="226"/>
        <end position="245"/>
    </location>
</feature>
<keyword evidence="3 6" id="KW-0812">Transmembrane</keyword>
<keyword evidence="5 6" id="KW-0472">Membrane</keyword>
<feature type="transmembrane region" description="Helical" evidence="6">
    <location>
        <begin position="179"/>
        <end position="200"/>
    </location>
</feature>
<dbReference type="PANTHER" id="PTHR30177">
    <property type="entry name" value="GLYCINE BETAINE/L-PROLINE TRANSPORT SYSTEM PERMEASE PROTEIN PROW"/>
    <property type="match status" value="1"/>
</dbReference>
<feature type="transmembrane region" description="Helical" evidence="6">
    <location>
        <begin position="83"/>
        <end position="103"/>
    </location>
</feature>
<evidence type="ECO:0000256" key="5">
    <source>
        <dbReference type="ARBA" id="ARBA00023136"/>
    </source>
</evidence>
<keyword evidence="2 6" id="KW-0813">Transport</keyword>
<evidence type="ECO:0000313" key="10">
    <source>
        <dbReference type="Proteomes" id="UP000319010"/>
    </source>
</evidence>
<dbReference type="RefSeq" id="WP_141423247.1">
    <property type="nucleotide sequence ID" value="NZ_JASPFB010000011.1"/>
</dbReference>
<dbReference type="GO" id="GO:0031460">
    <property type="term" value="P:glycine betaine transport"/>
    <property type="evidence" value="ECO:0007669"/>
    <property type="project" value="TreeGrafter"/>
</dbReference>
<evidence type="ECO:0000256" key="3">
    <source>
        <dbReference type="ARBA" id="ARBA00022692"/>
    </source>
</evidence>
<reference evidence="9 10" key="1">
    <citation type="submission" date="2019-06" db="EMBL/GenBank/DDBJ databases">
        <title>Draft genome sequence of Actinomyces johnsonii CCUG 34287T.</title>
        <authorList>
            <person name="Salva-Serra F."/>
            <person name="Cardew S."/>
            <person name="Moore E."/>
        </authorList>
    </citation>
    <scope>NUCLEOTIDE SEQUENCE [LARGE SCALE GENOMIC DNA]</scope>
    <source>
        <strain evidence="9 10">CCUG 34287</strain>
    </source>
</reference>
<name>A0A508A916_9ACTO</name>
<dbReference type="PROSITE" id="PS50928">
    <property type="entry name" value="ABC_TM1"/>
    <property type="match status" value="1"/>
</dbReference>
<evidence type="ECO:0000256" key="2">
    <source>
        <dbReference type="ARBA" id="ARBA00022448"/>
    </source>
</evidence>